<gene>
    <name evidence="2" type="primary">C35C5.3</name>
    <name evidence="2" type="ORF">SNAT2548_LOCUS17585</name>
</gene>
<dbReference type="AlphaFoldDB" id="A0A812NTP2"/>
<dbReference type="OrthoDB" id="60822at2759"/>
<organism evidence="2 3">
    <name type="scientific">Symbiodinium natans</name>
    <dbReference type="NCBI Taxonomy" id="878477"/>
    <lineage>
        <taxon>Eukaryota</taxon>
        <taxon>Sar</taxon>
        <taxon>Alveolata</taxon>
        <taxon>Dinophyceae</taxon>
        <taxon>Suessiales</taxon>
        <taxon>Symbiodiniaceae</taxon>
        <taxon>Symbiodinium</taxon>
    </lineage>
</organism>
<keyword evidence="1" id="KW-0812">Transmembrane</keyword>
<dbReference type="Proteomes" id="UP000604046">
    <property type="component" value="Unassembled WGS sequence"/>
</dbReference>
<evidence type="ECO:0000313" key="2">
    <source>
        <dbReference type="EMBL" id="CAE7336124.1"/>
    </source>
</evidence>
<accession>A0A812NTP2</accession>
<proteinExistence type="predicted"/>
<dbReference type="EMBL" id="CAJNDS010002116">
    <property type="protein sequence ID" value="CAE7336124.1"/>
    <property type="molecule type" value="Genomic_DNA"/>
</dbReference>
<keyword evidence="3" id="KW-1185">Reference proteome</keyword>
<keyword evidence="1" id="KW-1133">Transmembrane helix</keyword>
<protein>
    <submittedName>
        <fullName evidence="2">C35C5.3 protein</fullName>
    </submittedName>
</protein>
<comment type="caution">
    <text evidence="2">The sequence shown here is derived from an EMBL/GenBank/DDBJ whole genome shotgun (WGS) entry which is preliminary data.</text>
</comment>
<evidence type="ECO:0000256" key="1">
    <source>
        <dbReference type="SAM" id="Phobius"/>
    </source>
</evidence>
<keyword evidence="1" id="KW-0472">Membrane</keyword>
<sequence length="135" mass="14948">MPYPVPTSKQYASNAVFIVQIALWAMLFLGDAICEAMKDIATFQHARVVTNGERNKMMSFMAVWLADPSVPALGGPGPMVVTFACKGWEHGVGPAAQHRSVCLDLSWAHLSLPSAFRLRFLTQHMYNARQQDRGL</sequence>
<evidence type="ECO:0000313" key="3">
    <source>
        <dbReference type="Proteomes" id="UP000604046"/>
    </source>
</evidence>
<feature type="transmembrane region" description="Helical" evidence="1">
    <location>
        <begin position="12"/>
        <end position="30"/>
    </location>
</feature>
<name>A0A812NTP2_9DINO</name>
<reference evidence="2" key="1">
    <citation type="submission" date="2021-02" db="EMBL/GenBank/DDBJ databases">
        <authorList>
            <person name="Dougan E. K."/>
            <person name="Rhodes N."/>
            <person name="Thang M."/>
            <person name="Chan C."/>
        </authorList>
    </citation>
    <scope>NUCLEOTIDE SEQUENCE</scope>
</reference>